<organism evidence="4 5">
    <name type="scientific">Cyprinid herpesvirus 3</name>
    <name type="common">CyHV-3</name>
    <dbReference type="NCBI Taxonomy" id="180230"/>
    <lineage>
        <taxon>Viruses</taxon>
        <taxon>Duplodnaviria</taxon>
        <taxon>Heunggongvirae</taxon>
        <taxon>Peploviricota</taxon>
        <taxon>Herviviricetes</taxon>
        <taxon>Herpesvirales</taxon>
        <taxon>Alloherpesviridae</taxon>
        <taxon>Cyvirus</taxon>
        <taxon>Cyvirus cyprinidallo3</taxon>
    </lineage>
</organism>
<dbReference type="RefSeq" id="YP_001096100.1">
    <property type="nucleotide sequence ID" value="NC_009127.1"/>
</dbReference>
<dbReference type="GeneID" id="11266395"/>
<dbReference type="KEGG" id="vg:11266395"/>
<feature type="region of interest" description="Disordered" evidence="1">
    <location>
        <begin position="525"/>
        <end position="546"/>
    </location>
</feature>
<keyword evidence="2" id="KW-1133">Transmembrane helix</keyword>
<reference evidence="4 5" key="1">
    <citation type="journal article" date="2007" name="J. Virol.">
        <title>Genome sequences of three koi herpesvirus isolates representing the expanding distribution of an emerging disease threatening koi and common carp worldwide.</title>
        <authorList>
            <person name="Aoki T."/>
            <person name="Hirono I."/>
            <person name="Kurokawa K."/>
            <person name="Fukuda H."/>
            <person name="Nahary R."/>
            <person name="Eldar A."/>
            <person name="Davison A.J."/>
            <person name="Waltzek T.B."/>
            <person name="Bercovier H."/>
            <person name="Hedrick R.P."/>
        </authorList>
    </citation>
    <scope>NUCLEOTIDE SEQUENCE [LARGE SCALE GENOMIC DNA]</scope>
    <source>
        <strain evidence="4 5">KHV-U</strain>
    </source>
</reference>
<evidence type="ECO:0000256" key="1">
    <source>
        <dbReference type="SAM" id="MobiDB-lite"/>
    </source>
</evidence>
<dbReference type="EMBL" id="DQ657948">
    <property type="protein sequence ID" value="ABG42892.1"/>
    <property type="molecule type" value="Genomic_DNA"/>
</dbReference>
<sequence>MVSPLVVVPSLLLLLAGTGDAQTVVYTKNAGCFAYGLTASMQVDFSFTVGQIVSSVEMLTPNVTMSQTGAANRFTFTFVPNAGQAGAWVGQFAINPFMPSDVQELTSFRLRIYTTSGDNFTYPTTTTGFRPIAKNELFTVGHTPATLGGGVRVKCHVNCSTGLSQFDWFRNGVLHTTTSVNTLDTTVSGMYSCELKGVAASLRSDPVWLGEPVFECPFDVNRWCPEGPITRVVDRIVKPYNEDNLRQMGNVFVCGDPTSTSSKAVMTMGRCPAKYMCSQEAHTVNAQCSAVTPIVVAACNTNMTISKYCPNEVAFSRVTVSGVNAIATTDPGRLVVTSGVVKVFCGTEYEIYAPCANATSAAALQVNATSINLQVSNIYTDMVGLMPETATLRIGDVFSMTCTPPAGVASTVVSWYRGSVLFSTSYGVGNSRTMVKTIEVPDTNTTWSCVTYGAITGLVNGTRIKQLFVNLPTTTTTTTTTTTPTTLPATNATITTAITTNTTTTTTNTTTTNDTATTTNATTYSNVTLPTTNNTNTNTSPGPASASNTVTLTQANAILIGVGSAVASGFIATTGVALYFSKHAAASTIKAAATIK</sequence>
<evidence type="ECO:0000313" key="5">
    <source>
        <dbReference type="Proteomes" id="UP000156776"/>
    </source>
</evidence>
<protein>
    <submittedName>
        <fullName evidence="4">Membrane protein ORF65</fullName>
    </submittedName>
</protein>
<accession>A3QTM4</accession>
<proteinExistence type="predicted"/>
<feature type="transmembrane region" description="Helical" evidence="2">
    <location>
        <begin position="557"/>
        <end position="580"/>
    </location>
</feature>
<dbReference type="Proteomes" id="UP000156776">
    <property type="component" value="Segment"/>
</dbReference>
<dbReference type="PROSITE" id="PS50835">
    <property type="entry name" value="IG_LIKE"/>
    <property type="match status" value="1"/>
</dbReference>
<dbReference type="InterPro" id="IPR007110">
    <property type="entry name" value="Ig-like_dom"/>
</dbReference>
<keyword evidence="2" id="KW-0472">Membrane</keyword>
<evidence type="ECO:0000313" key="4">
    <source>
        <dbReference type="EMBL" id="ABG42892.1"/>
    </source>
</evidence>
<feature type="domain" description="Ig-like" evidence="3">
    <location>
        <begin position="123"/>
        <end position="203"/>
    </location>
</feature>
<gene>
    <name evidence="4" type="ORF">CyHV3_ORF65</name>
</gene>
<keyword evidence="2" id="KW-0812">Transmembrane</keyword>
<name>A3QTM4_CYHV3</name>
<keyword evidence="5" id="KW-1185">Reference proteome</keyword>
<evidence type="ECO:0000259" key="3">
    <source>
        <dbReference type="PROSITE" id="PS50835"/>
    </source>
</evidence>
<dbReference type="OrthoDB" id="32760at10239"/>
<evidence type="ECO:0000256" key="2">
    <source>
        <dbReference type="SAM" id="Phobius"/>
    </source>
</evidence>